<reference evidence="2" key="1">
    <citation type="submission" date="2022-07" db="EMBL/GenBank/DDBJ databases">
        <authorList>
            <person name="Otstavnykh N."/>
            <person name="Isaeva M."/>
            <person name="Bystritskaya E."/>
        </authorList>
    </citation>
    <scope>NUCLEOTIDE SEQUENCE</scope>
    <source>
        <strain evidence="2">10Alg 79</strain>
    </source>
</reference>
<evidence type="ECO:0000259" key="1">
    <source>
        <dbReference type="Pfam" id="PF17803"/>
    </source>
</evidence>
<protein>
    <submittedName>
        <fullName evidence="2">Ig-like domain-containing protein</fullName>
    </submittedName>
</protein>
<comment type="caution">
    <text evidence="2">The sequence shown here is derived from an EMBL/GenBank/DDBJ whole genome shotgun (WGS) entry which is preliminary data.</text>
</comment>
<evidence type="ECO:0000313" key="2">
    <source>
        <dbReference type="EMBL" id="MDQ2096016.1"/>
    </source>
</evidence>
<feature type="non-terminal residue" evidence="2">
    <location>
        <position position="1"/>
    </location>
</feature>
<dbReference type="NCBIfam" id="TIGR01965">
    <property type="entry name" value="VCBS_repeat"/>
    <property type="match status" value="1"/>
</dbReference>
<feature type="non-terminal residue" evidence="2">
    <location>
        <position position="76"/>
    </location>
</feature>
<proteinExistence type="predicted"/>
<gene>
    <name evidence="2" type="ORF">NOI20_18020</name>
</gene>
<feature type="domain" description="RapA2 cadherin-like" evidence="1">
    <location>
        <begin position="27"/>
        <end position="76"/>
    </location>
</feature>
<dbReference type="Pfam" id="PF17803">
    <property type="entry name" value="Cadherin_4"/>
    <property type="match status" value="1"/>
</dbReference>
<accession>A0AAJ1U9Z2</accession>
<name>A0AAJ1U9Z2_9RHOB</name>
<organism evidence="2 3">
    <name type="scientific">Rhodalgimonas zhirmunskyi</name>
    <dbReference type="NCBI Taxonomy" id="2964767"/>
    <lineage>
        <taxon>Bacteria</taxon>
        <taxon>Pseudomonadati</taxon>
        <taxon>Pseudomonadota</taxon>
        <taxon>Alphaproteobacteria</taxon>
        <taxon>Rhodobacterales</taxon>
        <taxon>Roseobacteraceae</taxon>
        <taxon>Rhodalgimonas</taxon>
    </lineage>
</organism>
<dbReference type="InterPro" id="IPR010221">
    <property type="entry name" value="VCBS_dom"/>
</dbReference>
<dbReference type="AlphaFoldDB" id="A0AAJ1U9Z2"/>
<sequence length="76" mass="7810">QGLQSGETLSEVFSYEITDADGDTATATLTLTINGVNDAPVAVIDRVVTTEDTAVAGNLLGNDSDIDGDPLEVTQV</sequence>
<dbReference type="RefSeq" id="WP_317627623.1">
    <property type="nucleotide sequence ID" value="NZ_JANFFA010000068.1"/>
</dbReference>
<evidence type="ECO:0000313" key="3">
    <source>
        <dbReference type="Proteomes" id="UP001227162"/>
    </source>
</evidence>
<dbReference type="EMBL" id="JANFFA010000068">
    <property type="protein sequence ID" value="MDQ2096016.1"/>
    <property type="molecule type" value="Genomic_DNA"/>
</dbReference>
<dbReference type="InterPro" id="IPR040853">
    <property type="entry name" value="RapA2_cadherin-like"/>
</dbReference>
<keyword evidence="3" id="KW-1185">Reference proteome</keyword>
<dbReference type="Proteomes" id="UP001227162">
    <property type="component" value="Unassembled WGS sequence"/>
</dbReference>
<reference evidence="2" key="2">
    <citation type="submission" date="2023-04" db="EMBL/GenBank/DDBJ databases">
        <title>'Rhodoalgimonas zhirmunskyi' gen. nov., isolated from a red alga.</title>
        <authorList>
            <person name="Nedashkovskaya O.I."/>
            <person name="Otstavnykh N.Y."/>
            <person name="Bystritskaya E.P."/>
            <person name="Balabanova L.A."/>
            <person name="Isaeva M.P."/>
        </authorList>
    </citation>
    <scope>NUCLEOTIDE SEQUENCE</scope>
    <source>
        <strain evidence="2">10Alg 79</strain>
    </source>
</reference>